<feature type="compositionally biased region" description="Polar residues" evidence="3">
    <location>
        <begin position="388"/>
        <end position="397"/>
    </location>
</feature>
<dbReference type="Gene3D" id="1.10.246.220">
    <property type="match status" value="1"/>
</dbReference>
<feature type="region of interest" description="Disordered" evidence="3">
    <location>
        <begin position="557"/>
        <end position="618"/>
    </location>
</feature>
<evidence type="ECO:0000256" key="1">
    <source>
        <dbReference type="ARBA" id="ARBA00004123"/>
    </source>
</evidence>
<name>A0AA38VYW4_9ASTR</name>
<evidence type="ECO:0000256" key="3">
    <source>
        <dbReference type="SAM" id="MobiDB-lite"/>
    </source>
</evidence>
<feature type="region of interest" description="Disordered" evidence="3">
    <location>
        <begin position="860"/>
        <end position="893"/>
    </location>
</feature>
<dbReference type="Gene3D" id="6.10.250.1310">
    <property type="match status" value="1"/>
</dbReference>
<feature type="compositionally biased region" description="Basic and acidic residues" evidence="3">
    <location>
        <begin position="46"/>
        <end position="68"/>
    </location>
</feature>
<dbReference type="InterPro" id="IPR017930">
    <property type="entry name" value="Myb_dom"/>
</dbReference>
<dbReference type="CDD" id="cd11660">
    <property type="entry name" value="SANT_TRF"/>
    <property type="match status" value="2"/>
</dbReference>
<dbReference type="PROSITE" id="PS51294">
    <property type="entry name" value="HTH_MYB"/>
    <property type="match status" value="1"/>
</dbReference>
<feature type="domain" description="HTH myb-type" evidence="5">
    <location>
        <begin position="1372"/>
        <end position="1434"/>
    </location>
</feature>
<comment type="caution">
    <text evidence="6">The sequence shown here is derived from an EMBL/GenBank/DDBJ whole genome shotgun (WGS) entry which is preliminary data.</text>
</comment>
<feature type="region of interest" description="Disordered" evidence="3">
    <location>
        <begin position="414"/>
        <end position="447"/>
    </location>
</feature>
<feature type="region of interest" description="Disordered" evidence="3">
    <location>
        <begin position="709"/>
        <end position="733"/>
    </location>
</feature>
<comment type="subcellular location">
    <subcellularLocation>
        <location evidence="1">Nucleus</location>
    </subcellularLocation>
</comment>
<dbReference type="Proteomes" id="UP001172457">
    <property type="component" value="Chromosome 6"/>
</dbReference>
<dbReference type="Gene3D" id="1.10.10.60">
    <property type="entry name" value="Homeodomain-like"/>
    <property type="match status" value="1"/>
</dbReference>
<protein>
    <recommendedName>
        <fullName evidence="8">Myb-like domain-containing protein</fullName>
    </recommendedName>
</protein>
<feature type="region of interest" description="Disordered" evidence="3">
    <location>
        <begin position="169"/>
        <end position="189"/>
    </location>
</feature>
<feature type="domain" description="Myb-like" evidence="4">
    <location>
        <begin position="1372"/>
        <end position="1433"/>
    </location>
</feature>
<evidence type="ECO:0000256" key="2">
    <source>
        <dbReference type="ARBA" id="ARBA00023242"/>
    </source>
</evidence>
<keyword evidence="7" id="KW-1185">Reference proteome</keyword>
<feature type="compositionally biased region" description="Polar residues" evidence="3">
    <location>
        <begin position="868"/>
        <end position="893"/>
    </location>
</feature>
<evidence type="ECO:0000313" key="6">
    <source>
        <dbReference type="EMBL" id="KAJ9543022.1"/>
    </source>
</evidence>
<dbReference type="InterPro" id="IPR056882">
    <property type="entry name" value="MOM1_dom"/>
</dbReference>
<feature type="compositionally biased region" description="Polar residues" evidence="3">
    <location>
        <begin position="124"/>
        <end position="134"/>
    </location>
</feature>
<reference evidence="6" key="1">
    <citation type="submission" date="2023-03" db="EMBL/GenBank/DDBJ databases">
        <title>Chromosome-scale reference genome and RAD-based genetic map of yellow starthistle (Centaurea solstitialis) reveal putative structural variation and QTLs associated with invader traits.</title>
        <authorList>
            <person name="Reatini B."/>
            <person name="Cang F.A."/>
            <person name="Jiang Q."/>
            <person name="Mckibben M.T.W."/>
            <person name="Barker M.S."/>
            <person name="Rieseberg L.H."/>
            <person name="Dlugosch K.M."/>
        </authorList>
    </citation>
    <scope>NUCLEOTIDE SEQUENCE</scope>
    <source>
        <strain evidence="6">CAN-66</strain>
        <tissue evidence="6">Leaf</tissue>
    </source>
</reference>
<dbReference type="PANTHER" id="PTHR47863">
    <property type="entry name" value="RING/FYVE/PHD ZINC FINGER SUPERFAMILY PROTEIN"/>
    <property type="match status" value="1"/>
</dbReference>
<feature type="compositionally biased region" description="Basic and acidic residues" evidence="3">
    <location>
        <begin position="170"/>
        <end position="181"/>
    </location>
</feature>
<feature type="region of interest" description="Disordered" evidence="3">
    <location>
        <begin position="1136"/>
        <end position="1176"/>
    </location>
</feature>
<proteinExistence type="predicted"/>
<feature type="compositionally biased region" description="Polar residues" evidence="3">
    <location>
        <begin position="1136"/>
        <end position="1146"/>
    </location>
</feature>
<gene>
    <name evidence="6" type="ORF">OSB04_022729</name>
</gene>
<dbReference type="Pfam" id="PF25029">
    <property type="entry name" value="MOM1"/>
    <property type="match status" value="1"/>
</dbReference>
<dbReference type="InterPro" id="IPR009057">
    <property type="entry name" value="Homeodomain-like_sf"/>
</dbReference>
<feature type="compositionally biased region" description="Polar residues" evidence="3">
    <location>
        <begin position="710"/>
        <end position="728"/>
    </location>
</feature>
<sequence>MVKLKQQRITISFLFLSAERYCKVKTQESRLVLVKGFLPLKGKENNKAARMAKDNRHSRKLRDDETIKPKKRVAAKQDATPGPISRPSDAFTLRRSSRKISSSKQTKENQTSTRKSKRLEEQKPSATPPINDSFIFTNEDLCSARMAKDNRRSHKLKDDETIKPMKRVAKPSDAKRLEEQKPSATPINDSSIFANEEDLCCLQKQKLNFVPEAELLLEAPMVVGNFSKNGLVIKELSGNDDVGCKRKKNANITEPVPSASGTEGGEIAGACRGVSSVPSHDGSQSSPGNSLWCDADCDETSLQSLLKLNICKLYEVLSLSCWIGSALLKHKLDRRQSVALTKKHLNFICNEEEANSVYLKLEPAREMFLRHMENQKKSDMSKDPIRASQATSTWSSNPQDVKVENVMVFFSGSEHVDQDSSKRTPTLSRNQMEGECPDKVVQPSSRSSVDHVVDVAISSVPADGSHCGKDGNDISPNDVEGNLGSVGIGSLAVGCNQTDASKSLSEIQNDSIQGHPSSSKEINNLRSINVGKDDLITSEDSSLHLVGESCFSLSANPSVADNQSDIPPACKPVTLSAATPPAPEAHNPSQNPEAPPQVLENTRDVSSEAATPPGPLLEKLPCEPRIILSNLTKQLSKLKLKSDYDKEFAEMVAQLNLKYDAKHQLEEAAFQSKMKQVEASRFKCQDVSSFDSMGRQGVAQVHQFLGKPSSGVTLSSPAQSSGSQQVTRLQPPLHQEPVVGLANKDKQILSQHKVCSVDGNKLVCDDVQNQQEKHHNSKTCLPCEETHETFISEQIDGSPGEEVVGSSCRVIGVSKPNSNLTDACGLDCVLRKQDMTKTDQLKSDVVSKRIKVDNQTRNGKRKFDGIVDNQQPTTSIEEATQSENAGLSSSAKKQSMKETFVSLPTDLQMHAKSDGNTFLKDRPAHLLDHHPTGTKGSLEPKTGAESIKDPCKQPSAMDRFDKNLFFFFLRIKRRVQWSEEEEEMLKEGVERFSVLTHKNLPWKKILKFGHHVFDASRNASHLKDKWRNMLPGYMAKDNRRNRRKLRDDETIKPKKRVAKQDTTPGPVSRPSDARRSSRKTSSTKQTTENLTSTRKSKRLEEQKPSATPPPPINDSSSFTNEDSSLHVNVVGESCANPSVAENQSPACDTLPAPEALHNPPEAPPQVLENTTDASSEAAATPLEAQLERLPCEPKDDLIKSLKAIRHHFSPLLLETEMSVLLILWKDKELLECISFRETFLFRKPTGYGAAATASPEPVVGLANKDKQILSQHKVCSVDGNKLVCDDVQNQHEKHHNSKTCLPCEETHETFVSEQIDGSPGEEVVGVSKPNSNVVSKRIKVDNQTRNGKRSLEPKTGAESIKDPCKQPSAMDRRIKRRVQWSEEEEEMLKEGVERFSGLTRINLPWKKILEFGHHVFDASRNASHLKDKWRNMAK</sequence>
<feature type="compositionally biased region" description="Basic and acidic residues" evidence="3">
    <location>
        <begin position="375"/>
        <end position="385"/>
    </location>
</feature>
<dbReference type="GO" id="GO:0005634">
    <property type="term" value="C:nucleus"/>
    <property type="evidence" value="ECO:0007669"/>
    <property type="project" value="UniProtKB-SubCell"/>
</dbReference>
<evidence type="ECO:0000259" key="4">
    <source>
        <dbReference type="PROSITE" id="PS50090"/>
    </source>
</evidence>
<accession>A0AA38VYW4</accession>
<feature type="region of interest" description="Disordered" evidence="3">
    <location>
        <begin position="1033"/>
        <end position="1121"/>
    </location>
</feature>
<feature type="region of interest" description="Disordered" evidence="3">
    <location>
        <begin position="375"/>
        <end position="397"/>
    </location>
</feature>
<dbReference type="EMBL" id="JARYMX010000006">
    <property type="protein sequence ID" value="KAJ9543022.1"/>
    <property type="molecule type" value="Genomic_DNA"/>
</dbReference>
<feature type="region of interest" description="Disordered" evidence="3">
    <location>
        <begin position="1341"/>
        <end position="1372"/>
    </location>
</feature>
<evidence type="ECO:0000259" key="5">
    <source>
        <dbReference type="PROSITE" id="PS51294"/>
    </source>
</evidence>
<feature type="region of interest" description="Disordered" evidence="3">
    <location>
        <begin position="928"/>
        <end position="953"/>
    </location>
</feature>
<dbReference type="PANTHER" id="PTHR47863:SF5">
    <property type="entry name" value="HOMEODOMAIN-LIKE PROTEIN WITH RING_FYVE_PHD-TYPE ZINC FINGER DOMAIN-CONTAINING PROTEIN-RELATED"/>
    <property type="match status" value="1"/>
</dbReference>
<dbReference type="PROSITE" id="PS50090">
    <property type="entry name" value="MYB_LIKE"/>
    <property type="match status" value="2"/>
</dbReference>
<dbReference type="SUPFAM" id="SSF46689">
    <property type="entry name" value="Homeodomain-like"/>
    <property type="match status" value="2"/>
</dbReference>
<dbReference type="InterPro" id="IPR001005">
    <property type="entry name" value="SANT/Myb"/>
</dbReference>
<dbReference type="SMART" id="SM00717">
    <property type="entry name" value="SANT"/>
    <property type="match status" value="2"/>
</dbReference>
<keyword evidence="2" id="KW-0539">Nucleus</keyword>
<evidence type="ECO:0000313" key="7">
    <source>
        <dbReference type="Proteomes" id="UP001172457"/>
    </source>
</evidence>
<evidence type="ECO:0008006" key="8">
    <source>
        <dbReference type="Google" id="ProtNLM"/>
    </source>
</evidence>
<feature type="region of interest" description="Disordered" evidence="3">
    <location>
        <begin position="46"/>
        <end position="134"/>
    </location>
</feature>
<feature type="domain" description="Myb-like" evidence="4">
    <location>
        <begin position="973"/>
        <end position="1030"/>
    </location>
</feature>
<organism evidence="6 7">
    <name type="scientific">Centaurea solstitialis</name>
    <name type="common">yellow star-thistle</name>
    <dbReference type="NCBI Taxonomy" id="347529"/>
    <lineage>
        <taxon>Eukaryota</taxon>
        <taxon>Viridiplantae</taxon>
        <taxon>Streptophyta</taxon>
        <taxon>Embryophyta</taxon>
        <taxon>Tracheophyta</taxon>
        <taxon>Spermatophyta</taxon>
        <taxon>Magnoliopsida</taxon>
        <taxon>eudicotyledons</taxon>
        <taxon>Gunneridae</taxon>
        <taxon>Pentapetalae</taxon>
        <taxon>asterids</taxon>
        <taxon>campanulids</taxon>
        <taxon>Asterales</taxon>
        <taxon>Asteraceae</taxon>
        <taxon>Carduoideae</taxon>
        <taxon>Cardueae</taxon>
        <taxon>Centaureinae</taxon>
        <taxon>Centaurea</taxon>
    </lineage>
</organism>